<dbReference type="InterPro" id="IPR014729">
    <property type="entry name" value="Rossmann-like_a/b/a_fold"/>
</dbReference>
<dbReference type="PANTHER" id="PTHR46268:SF6">
    <property type="entry name" value="UNIVERSAL STRESS PROTEIN UP12"/>
    <property type="match status" value="1"/>
</dbReference>
<protein>
    <submittedName>
        <fullName evidence="3">Universal stress protein UspA</fullName>
    </submittedName>
</protein>
<accession>A0A917LHG1</accession>
<dbReference type="EMBL" id="BMGR01000019">
    <property type="protein sequence ID" value="GGG23640.1"/>
    <property type="molecule type" value="Genomic_DNA"/>
</dbReference>
<dbReference type="Gene3D" id="3.40.50.620">
    <property type="entry name" value="HUPs"/>
    <property type="match status" value="1"/>
</dbReference>
<dbReference type="PRINTS" id="PR01438">
    <property type="entry name" value="UNVRSLSTRESS"/>
</dbReference>
<evidence type="ECO:0000313" key="4">
    <source>
        <dbReference type="Proteomes" id="UP000644756"/>
    </source>
</evidence>
<feature type="domain" description="UspA" evidence="2">
    <location>
        <begin position="3"/>
        <end position="144"/>
    </location>
</feature>
<sequence>MAYQKLLVAYDGSEQSVRALKTGMTMALGWNASLEVLHVYDIPVMIVGEAMIPPPVENSVAMVEEAEHWAAEARSIIAAEPGIQAEVTVLQGDPGKQILETAAEKEIDLIIIGSRGLSGLKELFVGSVSHYVIQNSKVPLHVVK</sequence>
<proteinExistence type="inferred from homology"/>
<reference evidence="3" key="1">
    <citation type="journal article" date="2014" name="Int. J. Syst. Evol. Microbiol.">
        <title>Complete genome sequence of Corynebacterium casei LMG S-19264T (=DSM 44701T), isolated from a smear-ripened cheese.</title>
        <authorList>
            <consortium name="US DOE Joint Genome Institute (JGI-PGF)"/>
            <person name="Walter F."/>
            <person name="Albersmeier A."/>
            <person name="Kalinowski J."/>
            <person name="Ruckert C."/>
        </authorList>
    </citation>
    <scope>NUCLEOTIDE SEQUENCE</scope>
    <source>
        <strain evidence="3">CGMCC 1.12987</strain>
    </source>
</reference>
<dbReference type="Proteomes" id="UP000644756">
    <property type="component" value="Unassembled WGS sequence"/>
</dbReference>
<dbReference type="RefSeq" id="WP_188533354.1">
    <property type="nucleotide sequence ID" value="NZ_BMGR01000019.1"/>
</dbReference>
<dbReference type="InterPro" id="IPR006015">
    <property type="entry name" value="Universal_stress_UspA"/>
</dbReference>
<evidence type="ECO:0000259" key="2">
    <source>
        <dbReference type="Pfam" id="PF00582"/>
    </source>
</evidence>
<comment type="similarity">
    <text evidence="1">Belongs to the universal stress protein A family.</text>
</comment>
<dbReference type="SUPFAM" id="SSF52402">
    <property type="entry name" value="Adenine nucleotide alpha hydrolases-like"/>
    <property type="match status" value="1"/>
</dbReference>
<reference evidence="3" key="2">
    <citation type="submission" date="2020-09" db="EMBL/GenBank/DDBJ databases">
        <authorList>
            <person name="Sun Q."/>
            <person name="Zhou Y."/>
        </authorList>
    </citation>
    <scope>NUCLEOTIDE SEQUENCE</scope>
    <source>
        <strain evidence="3">CGMCC 1.12987</strain>
    </source>
</reference>
<dbReference type="CDD" id="cd00293">
    <property type="entry name" value="USP-like"/>
    <property type="match status" value="1"/>
</dbReference>
<dbReference type="Pfam" id="PF00582">
    <property type="entry name" value="Usp"/>
    <property type="match status" value="1"/>
</dbReference>
<name>A0A917LHG1_9BACL</name>
<dbReference type="AlphaFoldDB" id="A0A917LHG1"/>
<dbReference type="PANTHER" id="PTHR46268">
    <property type="entry name" value="STRESS RESPONSE PROTEIN NHAX"/>
    <property type="match status" value="1"/>
</dbReference>
<comment type="caution">
    <text evidence="3">The sequence shown here is derived from an EMBL/GenBank/DDBJ whole genome shotgun (WGS) entry which is preliminary data.</text>
</comment>
<evidence type="ECO:0000256" key="1">
    <source>
        <dbReference type="ARBA" id="ARBA00008791"/>
    </source>
</evidence>
<keyword evidence="4" id="KW-1185">Reference proteome</keyword>
<organism evidence="3 4">
    <name type="scientific">Paenibacillus abyssi</name>
    <dbReference type="NCBI Taxonomy" id="1340531"/>
    <lineage>
        <taxon>Bacteria</taxon>
        <taxon>Bacillati</taxon>
        <taxon>Bacillota</taxon>
        <taxon>Bacilli</taxon>
        <taxon>Bacillales</taxon>
        <taxon>Paenibacillaceae</taxon>
        <taxon>Paenibacillus</taxon>
    </lineage>
</organism>
<dbReference type="InterPro" id="IPR006016">
    <property type="entry name" value="UspA"/>
</dbReference>
<gene>
    <name evidence="3" type="ORF">GCM10010916_45250</name>
</gene>
<evidence type="ECO:0000313" key="3">
    <source>
        <dbReference type="EMBL" id="GGG23640.1"/>
    </source>
</evidence>